<dbReference type="STRING" id="99883.ENSTNIP00000011896"/>
<dbReference type="EMBL" id="CAAE01014575">
    <property type="protein sequence ID" value="CAF99203.1"/>
    <property type="molecule type" value="Genomic_DNA"/>
</dbReference>
<dbReference type="SUPFAM" id="SSF56112">
    <property type="entry name" value="Protein kinase-like (PK-like)"/>
    <property type="match status" value="1"/>
</dbReference>
<sequence>MATDMRLPTIQKKVSISISGSGRKNFVVPGDIITSDTGFMRGHGTYVDEDNLTASVAGEVERVDKLICVKPLKTRFNGEVGDVVVGRITEVQQKRWKVETNSRLDSVLLLSAVNLPGGELRRRSAEDELTMREYLHEGDLISAEVQSVFSDGALSLHTRSLKYGKLGQGVLVQVSPSLIKRQKTHFHNLPCGASVILANNGFVWLYPTPEQQDEEAGGFYTSLEPVNLADREVISRLRNCIMALAAHKVLLFDTSVLYCFESSLQHQVKDILKPEVMEEVVMLTQQKLLEQKVPSRLGGLLLDSERLSPAWRVPAAAWHPALMGQQPGKFAGDQRRPSLPAFIKGAKRESSRHATQPCNVFEVHDEGPLMGVFPSHQVWTRWSPLPPSVLKQLCGISGVWAFIRPIQALQKPDLTEAARWNSKENLLAGPSENDPNLFVALYDFVASGDNTLSITKGEKLRVLGYNHNGEWCEAQTKNGQGWVPSNYITPVNSLEKHSWYHGPVSRNAAEYLLSSGINGSFLVRESESSPGQRSISLRYEGRVYHYRINTASDGKLYVSSESRFNTLAELVHHHSTVADGLITTLHYPAPKRNKPTIYGVSPNYDKWEMERTDITMKHKLGGGQYGEVYEGVWKKYNLTVAVKTLKEDTMEVEEFLKEAAVMKEIKHPNLVQLLGVCTREPPFYIITEFMTHGNLLDYLRECNREEVNAVVLLYMATQISSAMEYLEKKNFIHRDFSGPELPGRLMTGDTYTAHAGAKFPIKWTAPESLAYNKFSIKSDVWAFGVLLWEIATYGMSPYPGIDLSLVYELLEKDYRMDRPEGCPEKVYELMTACWRWIPAERPSFAETHQAFETMFQESSISDEVEKELGKKGKKATFGSIQQAPELPTKTRTLRKNMDNRDGDSPVLRLSLSFGFFSFFSSDPVEPEGVVSSPMLPRKERLLLDSNLNEDDRLLPKDKDKTRSGLLGLIKKKKKNAPTPPKRSSSFREMDSHHERRGLIPDPRDSDCFNNGITVPINDLSHGLDSTKLLVTNNNGAVGMANGAPAFPGPLFPWKKGAPAAPGPGGKAATTPPSEEESMSNSKRFLWSSSMPTGSDGTEWKSVTLPRDLGQRHFDSGTFGGKPALPRKRNGEQKGENPRRMGTLTPPPRLNTSPDMLAKDTDPSPGSSPQALTPKVVRRPELPGLESSKTSALHAEFLKANVFPALGAAAEESRARRQKHAADSASVRERGKLQKPKPAPPPPPTSSKGSKVSRSPTQELPSPSSTSSDIRAKLPSVSEPHHTTTGSDPARSPLGEGAKKLPLGSTCKPQPLKTSSSSASVSTSLSSQSLGGFSSLSSPGDQSSPTAFIPLVNTRRSLRKTAPRQASERTPNSAVTRDMVLEGTELSARPFAATRSRRVATAPYWRPVKTCPTDEEQVRLPRSHQQAGEQPPRAADLPRRHRSANAQQDFSKLLSSVKEISDIVQR</sequence>
<comment type="catalytic activity">
    <reaction evidence="21">
        <text>L-tyrosyl-[protein] + ATP = O-phospho-L-tyrosyl-[protein] + ADP + H(+)</text>
        <dbReference type="Rhea" id="RHEA:10596"/>
        <dbReference type="Rhea" id="RHEA-COMP:10136"/>
        <dbReference type="Rhea" id="RHEA-COMP:20101"/>
        <dbReference type="ChEBI" id="CHEBI:15378"/>
        <dbReference type="ChEBI" id="CHEBI:30616"/>
        <dbReference type="ChEBI" id="CHEBI:46858"/>
        <dbReference type="ChEBI" id="CHEBI:61978"/>
        <dbReference type="ChEBI" id="CHEBI:456216"/>
        <dbReference type="EC" id="2.7.10.2"/>
    </reaction>
</comment>
<evidence type="ECO:0000259" key="30">
    <source>
        <dbReference type="PROSITE" id="PS50002"/>
    </source>
</evidence>
<dbReference type="Gene3D" id="2.40.50.140">
    <property type="entry name" value="Nucleic acid-binding proteins"/>
    <property type="match status" value="1"/>
</dbReference>
<evidence type="ECO:0000256" key="18">
    <source>
        <dbReference type="ARBA" id="ARBA00023242"/>
    </source>
</evidence>
<keyword evidence="6" id="KW-0963">Cytoplasm</keyword>
<feature type="domain" description="SH3" evidence="30">
    <location>
        <begin position="433"/>
        <end position="493"/>
    </location>
</feature>
<evidence type="ECO:0000256" key="8">
    <source>
        <dbReference type="ARBA" id="ARBA00022553"/>
    </source>
</evidence>
<dbReference type="CDD" id="cd22525">
    <property type="entry name" value="KH-I_Rrp4_eukar"/>
    <property type="match status" value="1"/>
</dbReference>
<evidence type="ECO:0000256" key="2">
    <source>
        <dbReference type="ARBA" id="ARBA00004604"/>
    </source>
</evidence>
<dbReference type="Pfam" id="PF07714">
    <property type="entry name" value="PK_Tyr_Ser-Thr"/>
    <property type="match status" value="1"/>
</dbReference>
<evidence type="ECO:0000256" key="27">
    <source>
        <dbReference type="PROSITE-ProRule" id="PRU10141"/>
    </source>
</evidence>
<feature type="compositionally biased region" description="Low complexity" evidence="28">
    <location>
        <begin position="1314"/>
        <end position="1343"/>
    </location>
</feature>
<comment type="subunit">
    <text evidence="22">Component of the RNA exosome core complex (Exo-9), composed of EXOSC1, EXOSC2, EXOSC3, EXOSC4, EXOSC5, EXOSC6, EXOSC7, EXOSC8 and EXOSC9; within the complex interacts with EXOSC4 and EXOSC7. The catalytically inactive RNA exosome core complex (Exo-9) associates with the catalytic subunit EXOSC10/RRP6. Exo-9 may associate with DIS3 to form the nucleolar exosome complex, or DIS3L to form the cytoplasmic exosome complex. Exo-9 is formed by a hexameric base ring consisting of the heterodimers EXOSC4-EXOSC9, EXOSC5-EXOSC8 and EXOSC6-EXOSC7, and a cap ring consisting of EXOSC1, EXOSC2 and EXOSC3. The RNA exosome complex associates with cofactors C1D/RRP47, MPHOSPH6/MPP6 and MTREX/MTR4. Interacts with GTPBP1. Interacts with ZFP36L1 (via N-terminus).</text>
</comment>
<dbReference type="Gene3D" id="2.40.50.100">
    <property type="match status" value="1"/>
</dbReference>
<accession>Q4SJH9</accession>
<dbReference type="GO" id="GO:0006364">
    <property type="term" value="P:rRNA processing"/>
    <property type="evidence" value="ECO:0007669"/>
    <property type="project" value="UniProtKB-KW"/>
</dbReference>
<dbReference type="PANTHER" id="PTHR24418">
    <property type="entry name" value="TYROSINE-PROTEIN KINASE"/>
    <property type="match status" value="1"/>
</dbReference>
<dbReference type="InterPro" id="IPR015015">
    <property type="entry name" value="F-actin-binding"/>
</dbReference>
<keyword evidence="18" id="KW-0539">Nucleus</keyword>
<organism evidence="32">
    <name type="scientific">Tetraodon nigroviridis</name>
    <name type="common">Spotted green pufferfish</name>
    <name type="synonym">Chelonodon nigroviridis</name>
    <dbReference type="NCBI Taxonomy" id="99883"/>
    <lineage>
        <taxon>Eukaryota</taxon>
        <taxon>Metazoa</taxon>
        <taxon>Chordata</taxon>
        <taxon>Craniata</taxon>
        <taxon>Vertebrata</taxon>
        <taxon>Euteleostomi</taxon>
        <taxon>Actinopterygii</taxon>
        <taxon>Neopterygii</taxon>
        <taxon>Teleostei</taxon>
        <taxon>Neoteleostei</taxon>
        <taxon>Acanthomorphata</taxon>
        <taxon>Eupercaria</taxon>
        <taxon>Tetraodontiformes</taxon>
        <taxon>Tetradontoidea</taxon>
        <taxon>Tetraodontidae</taxon>
        <taxon>Tetraodon</taxon>
    </lineage>
</organism>
<dbReference type="SMART" id="SM00252">
    <property type="entry name" value="SH2"/>
    <property type="match status" value="1"/>
</dbReference>
<feature type="compositionally biased region" description="Basic and acidic residues" evidence="28">
    <location>
        <begin position="1210"/>
        <end position="1231"/>
    </location>
</feature>
<dbReference type="Pfam" id="PF14382">
    <property type="entry name" value="ECR1_N"/>
    <property type="match status" value="1"/>
</dbReference>
<dbReference type="InterPro" id="IPR036028">
    <property type="entry name" value="SH3-like_dom_sf"/>
</dbReference>
<evidence type="ECO:0000256" key="24">
    <source>
        <dbReference type="ARBA" id="ARBA00083627"/>
    </source>
</evidence>
<dbReference type="InterPro" id="IPR000980">
    <property type="entry name" value="SH2"/>
</dbReference>
<reference evidence="32" key="2">
    <citation type="submission" date="2004-02" db="EMBL/GenBank/DDBJ databases">
        <authorList>
            <consortium name="Genoscope"/>
            <consortium name="Whitehead Institute Centre for Genome Research"/>
        </authorList>
    </citation>
    <scope>NUCLEOTIDE SEQUENCE</scope>
</reference>
<feature type="region of interest" description="Disordered" evidence="28">
    <location>
        <begin position="1407"/>
        <end position="1449"/>
    </location>
</feature>
<comment type="subcellular location">
    <subcellularLocation>
        <location evidence="1">Cytoplasm</location>
    </subcellularLocation>
    <subcellularLocation>
        <location evidence="2">Nucleus</location>
        <location evidence="2">Nucleolus</location>
    </subcellularLocation>
</comment>
<dbReference type="Ensembl" id="ENSTNIT00000012086.1">
    <property type="protein sequence ID" value="ENSTNIP00000011896.1"/>
    <property type="gene ID" value="ENSTNIG00000009040.1"/>
</dbReference>
<dbReference type="GO" id="GO:0003723">
    <property type="term" value="F:RNA binding"/>
    <property type="evidence" value="ECO:0007669"/>
    <property type="project" value="UniProtKB-KW"/>
</dbReference>
<evidence type="ECO:0000256" key="28">
    <source>
        <dbReference type="SAM" id="MobiDB-lite"/>
    </source>
</evidence>
<dbReference type="PROSITE" id="PS50011">
    <property type="entry name" value="PROTEIN_KINASE_DOM"/>
    <property type="match status" value="1"/>
</dbReference>
<evidence type="ECO:0000256" key="17">
    <source>
        <dbReference type="ARBA" id="ARBA00023137"/>
    </source>
</evidence>
<dbReference type="SUPFAM" id="SSF54791">
    <property type="entry name" value="Eukaryotic type KH-domain (KH-domain type I)"/>
    <property type="match status" value="1"/>
</dbReference>
<dbReference type="FunFam" id="2.40.50.100:FF:000022">
    <property type="entry name" value="Exosome complex component RRP4"/>
    <property type="match status" value="1"/>
</dbReference>
<evidence type="ECO:0000256" key="21">
    <source>
        <dbReference type="ARBA" id="ARBA00051245"/>
    </source>
</evidence>
<evidence type="ECO:0000256" key="16">
    <source>
        <dbReference type="ARBA" id="ARBA00022999"/>
    </source>
</evidence>
<dbReference type="GO" id="GO:0005730">
    <property type="term" value="C:nucleolus"/>
    <property type="evidence" value="ECO:0007669"/>
    <property type="project" value="UniProtKB-SubCell"/>
</dbReference>
<dbReference type="SUPFAM" id="SSF110324">
    <property type="entry name" value="Ribosomal L27 protein-like"/>
    <property type="match status" value="1"/>
</dbReference>
<feature type="compositionally biased region" description="Polar residues" evidence="28">
    <location>
        <begin position="1253"/>
        <end position="1268"/>
    </location>
</feature>
<keyword evidence="9" id="KW-0808">Transferase</keyword>
<dbReference type="InterPro" id="IPR036860">
    <property type="entry name" value="SH2_dom_sf"/>
</dbReference>
<dbReference type="OMA" id="HQQAGEQ"/>
<dbReference type="SMART" id="SM00326">
    <property type="entry name" value="SH3"/>
    <property type="match status" value="1"/>
</dbReference>
<dbReference type="Pfam" id="PF15985">
    <property type="entry name" value="KH_6"/>
    <property type="match status" value="1"/>
</dbReference>
<dbReference type="SUPFAM" id="SSF50249">
    <property type="entry name" value="Nucleic acid-binding proteins"/>
    <property type="match status" value="1"/>
</dbReference>
<feature type="region of interest" description="Disordered" evidence="28">
    <location>
        <begin position="951"/>
        <end position="1004"/>
    </location>
</feature>
<evidence type="ECO:0000256" key="3">
    <source>
        <dbReference type="ARBA" id="ARBA00009155"/>
    </source>
</evidence>
<dbReference type="PROSITE" id="PS00107">
    <property type="entry name" value="PROTEIN_KINASE_ATP"/>
    <property type="match status" value="1"/>
</dbReference>
<dbReference type="PRINTS" id="PR00401">
    <property type="entry name" value="SH2DOMAIN"/>
</dbReference>
<keyword evidence="7" id="KW-0698">rRNA processing</keyword>
<dbReference type="GO" id="GO:0000178">
    <property type="term" value="C:exosome (RNase complex)"/>
    <property type="evidence" value="ECO:0007669"/>
    <property type="project" value="UniProtKB-KW"/>
</dbReference>
<feature type="region of interest" description="Disordered" evidence="28">
    <location>
        <begin position="1054"/>
        <end position="1187"/>
    </location>
</feature>
<evidence type="ECO:0000256" key="26">
    <source>
        <dbReference type="PROSITE-ProRule" id="PRU00192"/>
    </source>
</evidence>
<keyword evidence="16 25" id="KW-0727">SH2 domain</keyword>
<feature type="domain" description="Protein kinase" evidence="31">
    <location>
        <begin position="614"/>
        <end position="851"/>
    </location>
</feature>
<dbReference type="InterPro" id="IPR000719">
    <property type="entry name" value="Prot_kinase_dom"/>
</dbReference>
<dbReference type="SUPFAM" id="SSF50044">
    <property type="entry name" value="SH3-domain"/>
    <property type="match status" value="1"/>
</dbReference>
<reference evidence="32 34" key="1">
    <citation type="journal article" date="2004" name="Nature">
        <title>Genome duplication in the teleost fish Tetraodon nigroviridis reveals the early vertebrate proto-karyotype.</title>
        <authorList>
            <person name="Jaillon O."/>
            <person name="Aury J.-M."/>
            <person name="Brunet F."/>
            <person name="Petit J.-L."/>
            <person name="Stange-Thomann N."/>
            <person name="Mauceli E."/>
            <person name="Bouneau L."/>
            <person name="Fischer C."/>
            <person name="Ozouf-Costaz C."/>
            <person name="Bernot A."/>
            <person name="Nicaud S."/>
            <person name="Jaffe D."/>
            <person name="Fisher S."/>
            <person name="Lutfalla G."/>
            <person name="Dossat C."/>
            <person name="Segurens B."/>
            <person name="Dasilva C."/>
            <person name="Salanoubat M."/>
            <person name="Levy M."/>
            <person name="Boudet N."/>
            <person name="Castellano S."/>
            <person name="Anthouard V."/>
            <person name="Jubin C."/>
            <person name="Castelli V."/>
            <person name="Katinka M."/>
            <person name="Vacherie B."/>
            <person name="Biemont C."/>
            <person name="Skalli Z."/>
            <person name="Cattolico L."/>
            <person name="Poulain J."/>
            <person name="De Berardinis V."/>
            <person name="Cruaud C."/>
            <person name="Duprat S."/>
            <person name="Brottier P."/>
            <person name="Coutanceau J.-P."/>
            <person name="Gouzy J."/>
            <person name="Parra G."/>
            <person name="Lardier G."/>
            <person name="Chapple C."/>
            <person name="McKernan K.J."/>
            <person name="McEwan P."/>
            <person name="Bosak S."/>
            <person name="Kellis M."/>
            <person name="Volff J.-N."/>
            <person name="Guigo R."/>
            <person name="Zody M.C."/>
            <person name="Mesirov J."/>
            <person name="Lindblad-Toh K."/>
            <person name="Birren B."/>
            <person name="Nusbaum C."/>
            <person name="Kahn D."/>
            <person name="Robinson-Rechavi M."/>
            <person name="Laudet V."/>
            <person name="Schachter V."/>
            <person name="Quetier F."/>
            <person name="Saurin W."/>
            <person name="Scarpelli C."/>
            <person name="Wincker P."/>
            <person name="Lander E.S."/>
            <person name="Weissenbach J."/>
            <person name="Roest Crollius H."/>
        </authorList>
    </citation>
    <scope>NUCLEOTIDE SEQUENCE [LARGE SCALE GENOMIC DNA]</scope>
</reference>
<feature type="compositionally biased region" description="Polar residues" evidence="28">
    <location>
        <begin position="1078"/>
        <end position="1095"/>
    </location>
</feature>
<keyword evidence="11 27" id="KW-0547">Nucleotide-binding</keyword>
<evidence type="ECO:0000313" key="32">
    <source>
        <dbReference type="EMBL" id="CAF99203.1"/>
    </source>
</evidence>
<dbReference type="InterPro" id="IPR004088">
    <property type="entry name" value="KH_dom_type_1"/>
</dbReference>
<evidence type="ECO:0000256" key="10">
    <source>
        <dbReference type="ARBA" id="ARBA00022707"/>
    </source>
</evidence>
<evidence type="ECO:0000256" key="19">
    <source>
        <dbReference type="ARBA" id="ARBA00023288"/>
    </source>
</evidence>
<dbReference type="InterPro" id="IPR048565">
    <property type="entry name" value="S1_RRP4"/>
</dbReference>
<evidence type="ECO:0000256" key="13">
    <source>
        <dbReference type="ARBA" id="ARBA00022835"/>
    </source>
</evidence>
<keyword evidence="12" id="KW-0418">Kinase</keyword>
<dbReference type="SUPFAM" id="SSF55550">
    <property type="entry name" value="SH2 domain"/>
    <property type="match status" value="1"/>
</dbReference>
<reference evidence="33" key="3">
    <citation type="submission" date="2025-05" db="UniProtKB">
        <authorList>
            <consortium name="Ensembl"/>
        </authorList>
    </citation>
    <scope>IDENTIFICATION</scope>
</reference>
<dbReference type="Pfam" id="PF00018">
    <property type="entry name" value="SH3_1"/>
    <property type="match status" value="1"/>
</dbReference>
<dbReference type="Gene3D" id="3.30.505.10">
    <property type="entry name" value="SH2 domain"/>
    <property type="match status" value="1"/>
</dbReference>
<keyword evidence="17" id="KW-0829">Tyrosine-protein kinase</keyword>
<dbReference type="PRINTS" id="PR00109">
    <property type="entry name" value="TYRKINASE"/>
</dbReference>
<evidence type="ECO:0000256" key="11">
    <source>
        <dbReference type="ARBA" id="ARBA00022741"/>
    </source>
</evidence>
<dbReference type="GeneTree" id="ENSGT00940000153838"/>
<evidence type="ECO:0000256" key="5">
    <source>
        <dbReference type="ARBA" id="ARBA00022443"/>
    </source>
</evidence>
<evidence type="ECO:0000313" key="34">
    <source>
        <dbReference type="Proteomes" id="UP000007303"/>
    </source>
</evidence>
<feature type="compositionally biased region" description="Basic and acidic residues" evidence="28">
    <location>
        <begin position="951"/>
        <end position="962"/>
    </location>
</feature>
<dbReference type="FunFam" id="2.30.30.40:FF:000010">
    <property type="entry name" value="Tyrosine-protein kinase"/>
    <property type="match status" value="1"/>
</dbReference>
<protein>
    <recommendedName>
        <fullName evidence="23">Exosome complex component RRP4</fullName>
        <ecNumber evidence="4">2.7.10.2</ecNumber>
    </recommendedName>
    <alternativeName>
        <fullName evidence="24">Exosome component 2</fullName>
    </alternativeName>
    <alternativeName>
        <fullName evidence="20">Ribosomal RNA-processing protein 4</fullName>
    </alternativeName>
</protein>
<dbReference type="GO" id="GO:0005524">
    <property type="term" value="F:ATP binding"/>
    <property type="evidence" value="ECO:0007669"/>
    <property type="project" value="UniProtKB-UniRule"/>
</dbReference>
<feature type="domain" description="SH2" evidence="29">
    <location>
        <begin position="499"/>
        <end position="589"/>
    </location>
</feature>
<keyword evidence="5 26" id="KW-0728">SH3 domain</keyword>
<dbReference type="GO" id="GO:0004715">
    <property type="term" value="F:non-membrane spanning protein tyrosine kinase activity"/>
    <property type="evidence" value="ECO:0007669"/>
    <property type="project" value="UniProtKB-EC"/>
</dbReference>
<evidence type="ECO:0000256" key="15">
    <source>
        <dbReference type="ARBA" id="ARBA00022884"/>
    </source>
</evidence>
<evidence type="ECO:0000259" key="31">
    <source>
        <dbReference type="PROSITE" id="PS50011"/>
    </source>
</evidence>
<dbReference type="FunFam" id="1.10.510.10:FF:000986">
    <property type="entry name" value="Protein tyrosine kinase 2aa"/>
    <property type="match status" value="1"/>
</dbReference>
<dbReference type="FunFam" id="2.40.50.140:FF:000038">
    <property type="entry name" value="Exosome complex component RRP4"/>
    <property type="match status" value="1"/>
</dbReference>
<dbReference type="InterPro" id="IPR035837">
    <property type="entry name" value="ABL_SH2"/>
</dbReference>
<dbReference type="PROSITE" id="PS50001">
    <property type="entry name" value="SH2"/>
    <property type="match status" value="1"/>
</dbReference>
<dbReference type="FunFam" id="3.30.505.10:FF:000004">
    <property type="entry name" value="Tyrosine-protein kinase"/>
    <property type="match status" value="1"/>
</dbReference>
<dbReference type="Gene3D" id="1.10.510.10">
    <property type="entry name" value="Transferase(Phosphotransferase) domain 1"/>
    <property type="match status" value="2"/>
</dbReference>
<dbReference type="CDD" id="cd05789">
    <property type="entry name" value="S1_Rrp4"/>
    <property type="match status" value="1"/>
</dbReference>
<keyword evidence="13" id="KW-0271">Exosome</keyword>
<keyword evidence="10" id="KW-0519">Myristate</keyword>
<evidence type="ECO:0000313" key="33">
    <source>
        <dbReference type="Ensembl" id="ENSTNIP00000011896.1"/>
    </source>
</evidence>
<gene>
    <name evidence="32" type="ORF">GSTENG00017201001</name>
</gene>
<dbReference type="OrthoDB" id="98077at2759"/>
<evidence type="ECO:0000256" key="1">
    <source>
        <dbReference type="ARBA" id="ARBA00004496"/>
    </source>
</evidence>
<dbReference type="Proteomes" id="UP000007303">
    <property type="component" value="Unassembled WGS sequence"/>
</dbReference>
<evidence type="ECO:0000259" key="29">
    <source>
        <dbReference type="PROSITE" id="PS50001"/>
    </source>
</evidence>
<name>Q4SJH9_TETNG</name>
<dbReference type="HOGENOM" id="CLU_002795_0_2_1"/>
<evidence type="ECO:0000256" key="9">
    <source>
        <dbReference type="ARBA" id="ARBA00022679"/>
    </source>
</evidence>
<dbReference type="SMART" id="SM00808">
    <property type="entry name" value="FABD"/>
    <property type="match status" value="1"/>
</dbReference>
<dbReference type="InterPro" id="IPR001245">
    <property type="entry name" value="Ser-Thr/Tyr_kinase_cat_dom"/>
</dbReference>
<evidence type="ECO:0000256" key="14">
    <source>
        <dbReference type="ARBA" id="ARBA00022840"/>
    </source>
</evidence>
<dbReference type="Gene3D" id="2.30.30.40">
    <property type="entry name" value="SH3 Domains"/>
    <property type="match status" value="1"/>
</dbReference>
<dbReference type="CDD" id="cd11850">
    <property type="entry name" value="SH3_Abl"/>
    <property type="match status" value="1"/>
</dbReference>
<keyword evidence="34" id="KW-1185">Reference proteome</keyword>
<dbReference type="FunFam" id="3.30.200.20:FF:000037">
    <property type="entry name" value="Tyrosine-protein kinase"/>
    <property type="match status" value="1"/>
</dbReference>
<evidence type="ECO:0000256" key="4">
    <source>
        <dbReference type="ARBA" id="ARBA00011903"/>
    </source>
</evidence>
<dbReference type="InterPro" id="IPR025721">
    <property type="entry name" value="Exosome_cplx_N_dom"/>
</dbReference>
<dbReference type="InterPro" id="IPR001452">
    <property type="entry name" value="SH3_domain"/>
</dbReference>
<dbReference type="InterPro" id="IPR012340">
    <property type="entry name" value="NA-bd_OB-fold"/>
</dbReference>
<feature type="compositionally biased region" description="Basic and acidic residues" evidence="28">
    <location>
        <begin position="1128"/>
        <end position="1138"/>
    </location>
</feature>
<dbReference type="InterPro" id="IPR036612">
    <property type="entry name" value="KH_dom_type_1_sf"/>
</dbReference>
<dbReference type="InterPro" id="IPR011009">
    <property type="entry name" value="Kinase-like_dom_sf"/>
</dbReference>
<dbReference type="Pfam" id="PF00017">
    <property type="entry name" value="SH2"/>
    <property type="match status" value="1"/>
</dbReference>
<evidence type="ECO:0000256" key="20">
    <source>
        <dbReference type="ARBA" id="ARBA00032383"/>
    </source>
</evidence>
<dbReference type="GO" id="GO:0005737">
    <property type="term" value="C:cytoplasm"/>
    <property type="evidence" value="ECO:0007669"/>
    <property type="project" value="UniProtKB-SubCell"/>
</dbReference>
<dbReference type="GO" id="GO:0007154">
    <property type="term" value="P:cell communication"/>
    <property type="evidence" value="ECO:0007669"/>
    <property type="project" value="UniProtKB-ARBA"/>
</dbReference>
<feature type="compositionally biased region" description="Basic and acidic residues" evidence="28">
    <location>
        <begin position="985"/>
        <end position="1004"/>
    </location>
</feature>
<dbReference type="GO" id="GO:0023052">
    <property type="term" value="P:signaling"/>
    <property type="evidence" value="ECO:0007669"/>
    <property type="project" value="UniProtKB-ARBA"/>
</dbReference>
<dbReference type="EC" id="2.7.10.2" evidence="4"/>
<evidence type="ECO:0000256" key="23">
    <source>
        <dbReference type="ARBA" id="ARBA00071123"/>
    </source>
</evidence>
<keyword evidence="19" id="KW-0449">Lipoprotein</keyword>
<dbReference type="InterPro" id="IPR017441">
    <property type="entry name" value="Protein_kinase_ATP_BS"/>
</dbReference>
<proteinExistence type="inferred from homology"/>
<evidence type="ECO:0000256" key="6">
    <source>
        <dbReference type="ARBA" id="ARBA00022490"/>
    </source>
</evidence>
<dbReference type="InterPro" id="IPR050198">
    <property type="entry name" value="Non-receptor_tyrosine_kinases"/>
</dbReference>
<evidence type="ECO:0000256" key="22">
    <source>
        <dbReference type="ARBA" id="ARBA00063049"/>
    </source>
</evidence>
<feature type="binding site" evidence="27">
    <location>
        <position position="643"/>
    </location>
    <ligand>
        <name>ATP</name>
        <dbReference type="ChEBI" id="CHEBI:30616"/>
    </ligand>
</feature>
<feature type="region of interest" description="Disordered" evidence="28">
    <location>
        <begin position="1209"/>
        <end position="1377"/>
    </location>
</feature>
<comment type="similarity">
    <text evidence="3">Belongs to the RRP4 family.</text>
</comment>
<evidence type="ECO:0000256" key="12">
    <source>
        <dbReference type="ARBA" id="ARBA00022777"/>
    </source>
</evidence>
<dbReference type="CDD" id="cd09935">
    <property type="entry name" value="SH2_ABL"/>
    <property type="match status" value="1"/>
</dbReference>
<dbReference type="PROSITE" id="PS50002">
    <property type="entry name" value="SH3"/>
    <property type="match status" value="1"/>
</dbReference>
<evidence type="ECO:0000256" key="25">
    <source>
        <dbReference type="PROSITE-ProRule" id="PRU00191"/>
    </source>
</evidence>
<feature type="non-terminal residue" evidence="32">
    <location>
        <position position="1"/>
    </location>
</feature>
<keyword evidence="8" id="KW-0597">Phosphoprotein</keyword>
<dbReference type="KEGG" id="tng:GSTEN00017201G001"/>
<keyword evidence="14 27" id="KW-0067">ATP-binding</keyword>
<keyword evidence="15" id="KW-0694">RNA-binding</keyword>
<evidence type="ECO:0000256" key="7">
    <source>
        <dbReference type="ARBA" id="ARBA00022552"/>
    </source>
</evidence>
<dbReference type="Gene3D" id="3.30.200.20">
    <property type="entry name" value="Phosphorylase Kinase, domain 1"/>
    <property type="match status" value="1"/>
</dbReference>
<dbReference type="Pfam" id="PF21266">
    <property type="entry name" value="S1_RRP4"/>
    <property type="match status" value="1"/>
</dbReference>